<accession>A0ABR2QHX4</accession>
<sequence>MEEQRVHSDCINASNPFHECVEYCFRKIAEAKARKDKSETENPQLEGGHYVSFGAYQEQDVQYSVPEENSDEILVVDRNQKENSDVDGDHPVDENIEADITNLTGRQEKLFGLRLNMNEARKANQTTAMVVEKKRMEAFPECRGISKQKWVAGRKKKIGKLVDANGLDLQKAYMVDTQGKI</sequence>
<evidence type="ECO:0000313" key="8">
    <source>
        <dbReference type="Proteomes" id="UP001396334"/>
    </source>
</evidence>
<protein>
    <submittedName>
        <fullName evidence="7">Uncharacterized protein</fullName>
    </submittedName>
</protein>
<comment type="caution">
    <text evidence="7">The sequence shown here is derived from an EMBL/GenBank/DDBJ whole genome shotgun (WGS) entry which is preliminary data.</text>
</comment>
<proteinExistence type="inferred from homology"/>
<dbReference type="InterPro" id="IPR013260">
    <property type="entry name" value="mRNA_splic_SYF2"/>
</dbReference>
<dbReference type="PANTHER" id="PTHR13264:SF5">
    <property type="entry name" value="PRE-MRNA-SPLICING FACTOR SYF2"/>
    <property type="match status" value="1"/>
</dbReference>
<comment type="subcellular location">
    <subcellularLocation>
        <location evidence="1">Nucleus</location>
    </subcellularLocation>
</comment>
<evidence type="ECO:0000256" key="3">
    <source>
        <dbReference type="ARBA" id="ARBA00022664"/>
    </source>
</evidence>
<evidence type="ECO:0000313" key="7">
    <source>
        <dbReference type="EMBL" id="KAK9000278.1"/>
    </source>
</evidence>
<comment type="similarity">
    <text evidence="2">Belongs to the SYF2 family.</text>
</comment>
<keyword evidence="8" id="KW-1185">Reference proteome</keyword>
<evidence type="ECO:0000256" key="6">
    <source>
        <dbReference type="ARBA" id="ARBA00023242"/>
    </source>
</evidence>
<evidence type="ECO:0000256" key="5">
    <source>
        <dbReference type="ARBA" id="ARBA00023187"/>
    </source>
</evidence>
<dbReference type="EMBL" id="JBBPBN010000037">
    <property type="protein sequence ID" value="KAK9000278.1"/>
    <property type="molecule type" value="Genomic_DNA"/>
</dbReference>
<keyword evidence="3" id="KW-0507">mRNA processing</keyword>
<gene>
    <name evidence="7" type="ORF">V6N11_080781</name>
</gene>
<dbReference type="Proteomes" id="UP001396334">
    <property type="component" value="Unassembled WGS sequence"/>
</dbReference>
<organism evidence="7 8">
    <name type="scientific">Hibiscus sabdariffa</name>
    <name type="common">roselle</name>
    <dbReference type="NCBI Taxonomy" id="183260"/>
    <lineage>
        <taxon>Eukaryota</taxon>
        <taxon>Viridiplantae</taxon>
        <taxon>Streptophyta</taxon>
        <taxon>Embryophyta</taxon>
        <taxon>Tracheophyta</taxon>
        <taxon>Spermatophyta</taxon>
        <taxon>Magnoliopsida</taxon>
        <taxon>eudicotyledons</taxon>
        <taxon>Gunneridae</taxon>
        <taxon>Pentapetalae</taxon>
        <taxon>rosids</taxon>
        <taxon>malvids</taxon>
        <taxon>Malvales</taxon>
        <taxon>Malvaceae</taxon>
        <taxon>Malvoideae</taxon>
        <taxon>Hibiscus</taxon>
    </lineage>
</organism>
<name>A0ABR2QHX4_9ROSI</name>
<evidence type="ECO:0000256" key="4">
    <source>
        <dbReference type="ARBA" id="ARBA00022728"/>
    </source>
</evidence>
<evidence type="ECO:0000256" key="2">
    <source>
        <dbReference type="ARBA" id="ARBA00010028"/>
    </source>
</evidence>
<keyword evidence="6" id="KW-0539">Nucleus</keyword>
<evidence type="ECO:0000256" key="1">
    <source>
        <dbReference type="ARBA" id="ARBA00004123"/>
    </source>
</evidence>
<reference evidence="7 8" key="1">
    <citation type="journal article" date="2024" name="G3 (Bethesda)">
        <title>Genome assembly of Hibiscus sabdariffa L. provides insights into metabolisms of medicinal natural products.</title>
        <authorList>
            <person name="Kim T."/>
        </authorList>
    </citation>
    <scope>NUCLEOTIDE SEQUENCE [LARGE SCALE GENOMIC DNA]</scope>
    <source>
        <strain evidence="7">TK-2024</strain>
        <tissue evidence="7">Old leaves</tissue>
    </source>
</reference>
<dbReference type="PANTHER" id="PTHR13264">
    <property type="entry name" value="GCIP-INTERACTING PROTEIN P29"/>
    <property type="match status" value="1"/>
</dbReference>
<keyword evidence="5" id="KW-0508">mRNA splicing</keyword>
<keyword evidence="4" id="KW-0747">Spliceosome</keyword>